<dbReference type="Proteomes" id="UP000646911">
    <property type="component" value="Unassembled WGS sequence"/>
</dbReference>
<comment type="caution">
    <text evidence="1">The sequence shown here is derived from an EMBL/GenBank/DDBJ whole genome shotgun (WGS) entry which is preliminary data.</text>
</comment>
<evidence type="ECO:0000313" key="1">
    <source>
        <dbReference type="EMBL" id="MBC3910588.1"/>
    </source>
</evidence>
<evidence type="ECO:0000313" key="2">
    <source>
        <dbReference type="Proteomes" id="UP000646911"/>
    </source>
</evidence>
<dbReference type="RefSeq" id="WP_186956106.1">
    <property type="nucleotide sequence ID" value="NZ_JACOFX010000017.1"/>
</dbReference>
<gene>
    <name evidence="1" type="ORF">H8L47_23760</name>
</gene>
<dbReference type="EMBL" id="JACOFX010000017">
    <property type="protein sequence ID" value="MBC3910588.1"/>
    <property type="molecule type" value="Genomic_DNA"/>
</dbReference>
<reference evidence="1 2" key="1">
    <citation type="submission" date="2020-08" db="EMBL/GenBank/DDBJ databases">
        <title>Novel species isolated from subtropical streams in China.</title>
        <authorList>
            <person name="Lu H."/>
        </authorList>
    </citation>
    <scope>NUCLEOTIDE SEQUENCE [LARGE SCALE GENOMIC DNA]</scope>
    <source>
        <strain evidence="1 2">NL8W</strain>
    </source>
</reference>
<protein>
    <submittedName>
        <fullName evidence="1">Uncharacterized protein</fullName>
    </submittedName>
</protein>
<keyword evidence="2" id="KW-1185">Reference proteome</keyword>
<proteinExistence type="predicted"/>
<name>A0ABR6ZFY0_9BURK</name>
<accession>A0ABR6ZFY0</accession>
<organism evidence="1 2">
    <name type="scientific">Undibacterium umbellatum</name>
    <dbReference type="NCBI Taxonomy" id="2762300"/>
    <lineage>
        <taxon>Bacteria</taxon>
        <taxon>Pseudomonadati</taxon>
        <taxon>Pseudomonadota</taxon>
        <taxon>Betaproteobacteria</taxon>
        <taxon>Burkholderiales</taxon>
        <taxon>Oxalobacteraceae</taxon>
        <taxon>Undibacterium</taxon>
    </lineage>
</organism>
<sequence length="190" mass="21998">MRKLSVFLLTVIGFMVAMTVWFLPNIYGQYRFSQFCGKDSGFHEYGEIEKNSPWLTTDQADAKSVVSTHAMVPFARYLDRDGQYFDVRYKGGNPWWDSSYEVISADLKIVVPYIFEYKASFIEKELRLRKDVYSLRDRKTNQVIFQHTGFAYTLFESKHTLLGQSDIQTCPAFESQTANINAFLLSGNKT</sequence>